<accession>A0A5M3ZBT2</accession>
<keyword evidence="3 6" id="KW-0238">DNA-binding</keyword>
<feature type="region of interest" description="Disordered" evidence="7">
    <location>
        <begin position="291"/>
        <end position="314"/>
    </location>
</feature>
<feature type="DNA-binding region" description="Fork-head" evidence="6">
    <location>
        <begin position="197"/>
        <end position="289"/>
    </location>
</feature>
<dbReference type="SUPFAM" id="SSF46785">
    <property type="entry name" value="Winged helix' DNA-binding domain"/>
    <property type="match status" value="1"/>
</dbReference>
<dbReference type="EMBL" id="BLJY01000013">
    <property type="protein sequence ID" value="GFF20761.1"/>
    <property type="molecule type" value="Genomic_DNA"/>
</dbReference>
<dbReference type="PROSITE" id="PS50039">
    <property type="entry name" value="FORK_HEAD_3"/>
    <property type="match status" value="1"/>
</dbReference>
<dbReference type="PANTHER" id="PTHR45881:SF5">
    <property type="entry name" value="FORK-HEAD DOMAIN-CONTAINING PROTEIN"/>
    <property type="match status" value="1"/>
</dbReference>
<reference evidence="8 9" key="1">
    <citation type="submission" date="2020-01" db="EMBL/GenBank/DDBJ databases">
        <title>Aspergillus terreus IFO 6365 whole genome shotgun sequence.</title>
        <authorList>
            <person name="Kanamasa S."/>
            <person name="Takahashi H."/>
        </authorList>
    </citation>
    <scope>NUCLEOTIDE SEQUENCE [LARGE SCALE GENOMIC DNA]</scope>
    <source>
        <strain evidence="8 9">IFO 6365</strain>
    </source>
</reference>
<evidence type="ECO:0000313" key="8">
    <source>
        <dbReference type="EMBL" id="GFF20761.1"/>
    </source>
</evidence>
<dbReference type="GO" id="GO:0000981">
    <property type="term" value="F:DNA-binding transcription factor activity, RNA polymerase II-specific"/>
    <property type="evidence" value="ECO:0007669"/>
    <property type="project" value="TreeGrafter"/>
</dbReference>
<feature type="region of interest" description="Disordered" evidence="7">
    <location>
        <begin position="123"/>
        <end position="195"/>
    </location>
</feature>
<proteinExistence type="predicted"/>
<dbReference type="CDD" id="cd20032">
    <property type="entry name" value="FH_FOXO"/>
    <property type="match status" value="1"/>
</dbReference>
<name>A0A5M3ZBT2_ASPTE</name>
<feature type="compositionally biased region" description="Polar residues" evidence="7">
    <location>
        <begin position="162"/>
        <end position="172"/>
    </location>
</feature>
<dbReference type="Proteomes" id="UP000452235">
    <property type="component" value="Unassembled WGS sequence"/>
</dbReference>
<keyword evidence="2" id="KW-0805">Transcription regulation</keyword>
<dbReference type="Pfam" id="PF00250">
    <property type="entry name" value="Forkhead"/>
    <property type="match status" value="1"/>
</dbReference>
<dbReference type="SMART" id="SM00339">
    <property type="entry name" value="FH"/>
    <property type="match status" value="1"/>
</dbReference>
<evidence type="ECO:0000256" key="6">
    <source>
        <dbReference type="PROSITE-ProRule" id="PRU00089"/>
    </source>
</evidence>
<feature type="region of interest" description="Disordered" evidence="7">
    <location>
        <begin position="1"/>
        <end position="65"/>
    </location>
</feature>
<feature type="compositionally biased region" description="Polar residues" evidence="7">
    <location>
        <begin position="11"/>
        <end position="37"/>
    </location>
</feature>
<dbReference type="PROSITE" id="PS00658">
    <property type="entry name" value="FORK_HEAD_2"/>
    <property type="match status" value="1"/>
</dbReference>
<keyword evidence="9" id="KW-1185">Reference proteome</keyword>
<organism evidence="8 9">
    <name type="scientific">Aspergillus terreus</name>
    <dbReference type="NCBI Taxonomy" id="33178"/>
    <lineage>
        <taxon>Eukaryota</taxon>
        <taxon>Fungi</taxon>
        <taxon>Dikarya</taxon>
        <taxon>Ascomycota</taxon>
        <taxon>Pezizomycotina</taxon>
        <taxon>Eurotiomycetes</taxon>
        <taxon>Eurotiomycetidae</taxon>
        <taxon>Eurotiales</taxon>
        <taxon>Aspergillaceae</taxon>
        <taxon>Aspergillus</taxon>
        <taxon>Aspergillus subgen. Circumdati</taxon>
    </lineage>
</organism>
<evidence type="ECO:0000256" key="3">
    <source>
        <dbReference type="ARBA" id="ARBA00023125"/>
    </source>
</evidence>
<evidence type="ECO:0000256" key="5">
    <source>
        <dbReference type="ARBA" id="ARBA00023242"/>
    </source>
</evidence>
<dbReference type="InterPro" id="IPR036388">
    <property type="entry name" value="WH-like_DNA-bd_sf"/>
</dbReference>
<dbReference type="GO" id="GO:0005634">
    <property type="term" value="C:nucleus"/>
    <property type="evidence" value="ECO:0007669"/>
    <property type="project" value="UniProtKB-SubCell"/>
</dbReference>
<evidence type="ECO:0000256" key="2">
    <source>
        <dbReference type="ARBA" id="ARBA00023015"/>
    </source>
</evidence>
<keyword evidence="4" id="KW-0804">Transcription</keyword>
<dbReference type="InterPro" id="IPR030456">
    <property type="entry name" value="TF_fork_head_CS_2"/>
</dbReference>
<protein>
    <submittedName>
        <fullName evidence="8">Forkhead domain protein</fullName>
    </submittedName>
</protein>
<keyword evidence="5 6" id="KW-0539">Nucleus</keyword>
<sequence length="445" mass="48165">MGGTRLEALSPHTNPCSAIEKWTSSSPNNQGVVTPAQNPWHAEAIQGYAFSPSHSPTGPMPAEVPRLFPSYNDDWSSSLATSGSGQFKPGLRRLNEPKNCPDWTWDSEGSASCDARHDPSYASVPASGAHHHFSDGTKPTYPATNPIAPSSTSPPPSYPLSRQGTHSSTTLTPAMGCDDRRSSSDDTEEDSNGDPPYSLLIYRALISAPGMKLPLQGIYSWFEKNTAKGKDRNSKGWQNSIRHNLSMNAGFEAVREESTPGKKAVNFWRLTDEAVEKGIQSTTRYRKQANYKKALGSEAPAPQRQRSGAKGGKAAKFTAKFRGNLSHEDLRKERYRQRLSCQRRPPKDVYGQYRHTSSMTTPAMYHVPAGSATPLTRTPDGSFDLGSVVGCADPPCTPIFCDMAGSGPDCLALDTGFLGWNGLQPIPPQGVVKGPEIASEVHFGV</sequence>
<dbReference type="VEuPathDB" id="FungiDB:ATEG_09589"/>
<comment type="subcellular location">
    <subcellularLocation>
        <location evidence="1 6">Nucleus</location>
    </subcellularLocation>
</comment>
<dbReference type="InterPro" id="IPR036390">
    <property type="entry name" value="WH_DNA-bd_sf"/>
</dbReference>
<dbReference type="AlphaFoldDB" id="A0A5M3ZBT2"/>
<evidence type="ECO:0000256" key="7">
    <source>
        <dbReference type="SAM" id="MobiDB-lite"/>
    </source>
</evidence>
<comment type="caution">
    <text evidence="8">The sequence shown here is derived from an EMBL/GenBank/DDBJ whole genome shotgun (WGS) entry which is preliminary data.</text>
</comment>
<evidence type="ECO:0000256" key="1">
    <source>
        <dbReference type="ARBA" id="ARBA00004123"/>
    </source>
</evidence>
<dbReference type="PANTHER" id="PTHR45881">
    <property type="entry name" value="CHECKPOINT SUPPRESSOR 1-LIKE, ISOFORM A-RELATED"/>
    <property type="match status" value="1"/>
</dbReference>
<dbReference type="InterPro" id="IPR001766">
    <property type="entry name" value="Fork_head_dom"/>
</dbReference>
<evidence type="ECO:0000313" key="9">
    <source>
        <dbReference type="Proteomes" id="UP000452235"/>
    </source>
</evidence>
<gene>
    <name evidence="8" type="ORF">ATEIFO6365_0013009500</name>
</gene>
<dbReference type="Gene3D" id="1.10.10.10">
    <property type="entry name" value="Winged helix-like DNA-binding domain superfamily/Winged helix DNA-binding domain"/>
    <property type="match status" value="1"/>
</dbReference>
<dbReference type="FunFam" id="1.10.10.10:FF:000522">
    <property type="entry name" value="Forkhead domain protein"/>
    <property type="match status" value="1"/>
</dbReference>
<dbReference type="GO" id="GO:0000978">
    <property type="term" value="F:RNA polymerase II cis-regulatory region sequence-specific DNA binding"/>
    <property type="evidence" value="ECO:0007669"/>
    <property type="project" value="TreeGrafter"/>
</dbReference>
<dbReference type="OrthoDB" id="5954824at2759"/>
<evidence type="ECO:0000256" key="4">
    <source>
        <dbReference type="ARBA" id="ARBA00023163"/>
    </source>
</evidence>